<feature type="signal peptide" evidence="1">
    <location>
        <begin position="1"/>
        <end position="29"/>
    </location>
</feature>
<accession>F8FBV6</accession>
<evidence type="ECO:0000256" key="1">
    <source>
        <dbReference type="SAM" id="SignalP"/>
    </source>
</evidence>
<gene>
    <name evidence="2" type="ordered locus">KNP414_05193</name>
</gene>
<dbReference type="PROSITE" id="PS50012">
    <property type="entry name" value="RCC1_3"/>
    <property type="match status" value="1"/>
</dbReference>
<protein>
    <submittedName>
        <fullName evidence="2">Regulator of chromosome condensation RCC1</fullName>
    </submittedName>
</protein>
<dbReference type="PATRIC" id="fig|1036673.3.peg.4805"/>
<dbReference type="EMBL" id="CP002869">
    <property type="protein sequence ID" value="AEI43717.1"/>
    <property type="molecule type" value="Genomic_DNA"/>
</dbReference>
<dbReference type="InterPro" id="IPR000408">
    <property type="entry name" value="Reg_chr_condens"/>
</dbReference>
<evidence type="ECO:0000313" key="3">
    <source>
        <dbReference type="Proteomes" id="UP000006620"/>
    </source>
</evidence>
<dbReference type="Proteomes" id="UP000006620">
    <property type="component" value="Chromosome"/>
</dbReference>
<dbReference type="HOGENOM" id="CLU_723285_0_0_9"/>
<reference evidence="2 3" key="2">
    <citation type="journal article" date="2013" name="Genome Announc.">
        <title>Genome Sequence of Growth-Improving Paenibacillus mucilaginosus Strain KNP414.</title>
        <authorList>
            <person name="Lu J.J."/>
            <person name="Wang J.F."/>
            <person name="Hu X.F."/>
        </authorList>
    </citation>
    <scope>NUCLEOTIDE SEQUENCE [LARGE SCALE GENOMIC DNA]</scope>
    <source>
        <strain evidence="2 3">KNP414</strain>
    </source>
</reference>
<name>F8FBV6_PAEMK</name>
<reference evidence="3" key="1">
    <citation type="submission" date="2011-06" db="EMBL/GenBank/DDBJ databases">
        <title>Complete genome sequence of Paenibacillus mucilaginosus KNP414.</title>
        <authorList>
            <person name="Wang J."/>
            <person name="Hu S."/>
            <person name="Hu X."/>
            <person name="Zhang B."/>
            <person name="Dong D."/>
            <person name="Zhang S."/>
            <person name="Zhao K."/>
            <person name="Wu D."/>
        </authorList>
    </citation>
    <scope>NUCLEOTIDE SEQUENCE [LARGE SCALE GENOMIC DNA]</scope>
    <source>
        <strain evidence="3">KNP414</strain>
    </source>
</reference>
<feature type="chain" id="PRO_5003370369" evidence="1">
    <location>
        <begin position="30"/>
        <end position="384"/>
    </location>
</feature>
<keyword evidence="1" id="KW-0732">Signal</keyword>
<dbReference type="Pfam" id="PF13540">
    <property type="entry name" value="RCC1_2"/>
    <property type="match status" value="1"/>
</dbReference>
<dbReference type="PANTHER" id="PTHR45982">
    <property type="entry name" value="REGULATOR OF CHROMOSOME CONDENSATION"/>
    <property type="match status" value="1"/>
</dbReference>
<dbReference type="RefSeq" id="WP_013918870.1">
    <property type="nucleotide sequence ID" value="NC_015690.1"/>
</dbReference>
<dbReference type="KEGG" id="pms:KNP414_05193"/>
<dbReference type="PANTHER" id="PTHR45982:SF1">
    <property type="entry name" value="REGULATOR OF CHROMOSOME CONDENSATION"/>
    <property type="match status" value="1"/>
</dbReference>
<dbReference type="SUPFAM" id="SSF50985">
    <property type="entry name" value="RCC1/BLIP-II"/>
    <property type="match status" value="1"/>
</dbReference>
<dbReference type="Gene3D" id="2.130.10.30">
    <property type="entry name" value="Regulator of chromosome condensation 1/beta-lactamase-inhibitor protein II"/>
    <property type="match status" value="2"/>
</dbReference>
<dbReference type="InterPro" id="IPR051553">
    <property type="entry name" value="Ran_GTPase-activating"/>
</dbReference>
<dbReference type="InterPro" id="IPR009091">
    <property type="entry name" value="RCC1/BLIP-II"/>
</dbReference>
<dbReference type="AlphaFoldDB" id="F8FBV6"/>
<organism evidence="2 3">
    <name type="scientific">Paenibacillus mucilaginosus (strain KNP414)</name>
    <dbReference type="NCBI Taxonomy" id="1036673"/>
    <lineage>
        <taxon>Bacteria</taxon>
        <taxon>Bacillati</taxon>
        <taxon>Bacillota</taxon>
        <taxon>Bacilli</taxon>
        <taxon>Bacillales</taxon>
        <taxon>Paenibacillaceae</taxon>
        <taxon>Paenibacillus</taxon>
    </lineage>
</organism>
<sequence length="384" mass="41357">MNRLSKEVSRWAVILCASALLTLPTAASAAIQAGVSSAKPLPKVEQVVDPAFPMALDDQGQVWAKALNTISVKDGFHPTVLIRGKGLDRVSSVASNGGVAVALREDGRVWTINRITPASVNDHVSVQIGERLPKLEGIVKVVLSGTLGLAMDKKGDVWAFEIGFHVDRGQTVEHMGIMPVHLPALKKIKDLSFGSTAITFLKEDGTVSQIPYTYRESKSSMYTTLRTASPEPVKGMDGIVKLSKDSALTRDGRVWLWGDGVLAKPDHDVMAPAAEPFQVSGLDDVADFAAGGEHALFIKKDGTVWAWGYFSHNPSVLGELQPKVYRELSPIEGLSDASSVIVHGEHGGDSVDIVVKKDGSLWMWGADESRRIHTAPLQVGFRNP</sequence>
<proteinExistence type="predicted"/>
<dbReference type="PROSITE" id="PS00626">
    <property type="entry name" value="RCC1_2"/>
    <property type="match status" value="1"/>
</dbReference>
<evidence type="ECO:0000313" key="2">
    <source>
        <dbReference type="EMBL" id="AEI43717.1"/>
    </source>
</evidence>